<protein>
    <submittedName>
        <fullName evidence="2">Uncharacterized protein</fullName>
    </submittedName>
</protein>
<dbReference type="EMBL" id="JAHMHQ010000050">
    <property type="protein sequence ID" value="KAK1621494.1"/>
    <property type="molecule type" value="Genomic_DNA"/>
</dbReference>
<comment type="caution">
    <text evidence="2">The sequence shown here is derived from an EMBL/GenBank/DDBJ whole genome shotgun (WGS) entry which is preliminary data.</text>
</comment>
<evidence type="ECO:0000313" key="2">
    <source>
        <dbReference type="EMBL" id="KAK1621494.1"/>
    </source>
</evidence>
<keyword evidence="1" id="KW-0732">Signal</keyword>
<feature type="chain" id="PRO_5042576025" evidence="1">
    <location>
        <begin position="25"/>
        <end position="59"/>
    </location>
</feature>
<evidence type="ECO:0000313" key="3">
    <source>
        <dbReference type="Proteomes" id="UP001243989"/>
    </source>
</evidence>
<evidence type="ECO:0000256" key="1">
    <source>
        <dbReference type="SAM" id="SignalP"/>
    </source>
</evidence>
<dbReference type="AlphaFoldDB" id="A0AAJ0E797"/>
<name>A0AAJ0E797_9PEZI</name>
<proteinExistence type="predicted"/>
<gene>
    <name evidence="2" type="ORF">BDP81DRAFT_186997</name>
</gene>
<accession>A0AAJ0E797</accession>
<reference evidence="2" key="1">
    <citation type="submission" date="2021-06" db="EMBL/GenBank/DDBJ databases">
        <title>Comparative genomics, transcriptomics and evolutionary studies reveal genomic signatures of adaptation to plant cell wall in hemibiotrophic fungi.</title>
        <authorList>
            <consortium name="DOE Joint Genome Institute"/>
            <person name="Baroncelli R."/>
            <person name="Diaz J.F."/>
            <person name="Benocci T."/>
            <person name="Peng M."/>
            <person name="Battaglia E."/>
            <person name="Haridas S."/>
            <person name="Andreopoulos W."/>
            <person name="Labutti K."/>
            <person name="Pangilinan J."/>
            <person name="Floch G.L."/>
            <person name="Makela M.R."/>
            <person name="Henrissat B."/>
            <person name="Grigoriev I.V."/>
            <person name="Crouch J.A."/>
            <person name="De Vries R.P."/>
            <person name="Sukno S.A."/>
            <person name="Thon M.R."/>
        </authorList>
    </citation>
    <scope>NUCLEOTIDE SEQUENCE</scope>
    <source>
        <strain evidence="2">CBS 102054</strain>
    </source>
</reference>
<dbReference type="Proteomes" id="UP001243989">
    <property type="component" value="Unassembled WGS sequence"/>
</dbReference>
<dbReference type="RefSeq" id="XP_060437489.1">
    <property type="nucleotide sequence ID" value="XM_060582369.1"/>
</dbReference>
<feature type="signal peptide" evidence="1">
    <location>
        <begin position="1"/>
        <end position="24"/>
    </location>
</feature>
<organism evidence="2 3">
    <name type="scientific">Colletotrichum phormii</name>
    <dbReference type="NCBI Taxonomy" id="359342"/>
    <lineage>
        <taxon>Eukaryota</taxon>
        <taxon>Fungi</taxon>
        <taxon>Dikarya</taxon>
        <taxon>Ascomycota</taxon>
        <taxon>Pezizomycotina</taxon>
        <taxon>Sordariomycetes</taxon>
        <taxon>Hypocreomycetidae</taxon>
        <taxon>Glomerellales</taxon>
        <taxon>Glomerellaceae</taxon>
        <taxon>Colletotrichum</taxon>
        <taxon>Colletotrichum acutatum species complex</taxon>
    </lineage>
</organism>
<sequence>MRFSAIAFLTAIMAVASAASPVEAEKRQLSACVQQCMDDLGIYDGHAISQCRRTCGERP</sequence>
<keyword evidence="3" id="KW-1185">Reference proteome</keyword>
<dbReference type="GeneID" id="85467231"/>